<accession>A0ABP1DD13</accession>
<feature type="compositionally biased region" description="Polar residues" evidence="1">
    <location>
        <begin position="472"/>
        <end position="487"/>
    </location>
</feature>
<keyword evidence="4" id="KW-1185">Reference proteome</keyword>
<feature type="region of interest" description="Disordered" evidence="1">
    <location>
        <begin position="97"/>
        <end position="118"/>
    </location>
</feature>
<keyword evidence="2" id="KW-0472">Membrane</keyword>
<keyword evidence="2" id="KW-0812">Transmembrane</keyword>
<evidence type="ECO:0000313" key="4">
    <source>
        <dbReference type="Proteomes" id="UP001497453"/>
    </source>
</evidence>
<feature type="transmembrane region" description="Helical" evidence="2">
    <location>
        <begin position="170"/>
        <end position="195"/>
    </location>
</feature>
<feature type="region of interest" description="Disordered" evidence="1">
    <location>
        <begin position="420"/>
        <end position="523"/>
    </location>
</feature>
<feature type="compositionally biased region" description="Polar residues" evidence="1">
    <location>
        <begin position="368"/>
        <end position="389"/>
    </location>
</feature>
<feature type="region of interest" description="Disordered" evidence="1">
    <location>
        <begin position="339"/>
        <end position="402"/>
    </location>
</feature>
<gene>
    <name evidence="3" type="ORF">GFSPODELE1_LOCUS5566</name>
</gene>
<sequence length="523" mass="54529">MSCESFPTATEFGTFTTDSISTSFTDEVTTLPPSTTTLTSTICTTASTTNGTASDCSTTIIVSTIDGGVSTISVPVPVTFVITSSSPTATLFSTTCASSGEVLPPPPPTSSSSTPSWTPSLTLSPITSASISLSTSVNAAGSTVIVEHTSTYVIIPSSTQPAGSSSNNNVVPIAAGVGGGVGGLVVLAVIVWFCFRRGKKRDEDYNFNDIKFPPLPAHHTQMSSSDEIDGPIPDPYMYGRLNNNQTPAGGQPQQVSGLPHSVPPSKFDTSPIDRRRPSELSPTGTYGYAHGAPSSPPRPYENSSASHHRNPSAVNGMGSATPHGYFGYVDNEQVPNRLNPSVLSGMGPAGPNVYPGYPHEASSPPPTTYRTDGSNLNPSQPSNTHTPLTVANPGPDATFPRDMKDRTIYLRADTGYEIHGLPANSSPSSFGVTQPHAESSSAKLLPSPPPAQSTPPPEPVIQHQDAGAVYQSEGSTSSRRPVVQQESGDAVVQVNALRKRRNDKQSPHGADTVGGEAPPAYEE</sequence>
<feature type="compositionally biased region" description="Polar residues" evidence="1">
    <location>
        <begin position="423"/>
        <end position="438"/>
    </location>
</feature>
<protein>
    <submittedName>
        <fullName evidence="3">Uncharacterized protein</fullName>
    </submittedName>
</protein>
<dbReference type="Proteomes" id="UP001497453">
    <property type="component" value="Chromosome 3"/>
</dbReference>
<evidence type="ECO:0000256" key="2">
    <source>
        <dbReference type="SAM" id="Phobius"/>
    </source>
</evidence>
<dbReference type="EMBL" id="OZ037946">
    <property type="protein sequence ID" value="CAL1705753.1"/>
    <property type="molecule type" value="Genomic_DNA"/>
</dbReference>
<name>A0ABP1DD13_9APHY</name>
<reference evidence="4" key="1">
    <citation type="submission" date="2024-04" db="EMBL/GenBank/DDBJ databases">
        <authorList>
            <person name="Shaw F."/>
            <person name="Minotto A."/>
        </authorList>
    </citation>
    <scope>NUCLEOTIDE SEQUENCE [LARGE SCALE GENOMIC DNA]</scope>
</reference>
<feature type="compositionally biased region" description="Polar residues" evidence="1">
    <location>
        <begin position="241"/>
        <end position="256"/>
    </location>
</feature>
<feature type="compositionally biased region" description="Pro residues" evidence="1">
    <location>
        <begin position="446"/>
        <end position="459"/>
    </location>
</feature>
<evidence type="ECO:0000313" key="3">
    <source>
        <dbReference type="EMBL" id="CAL1705753.1"/>
    </source>
</evidence>
<keyword evidence="2" id="KW-1133">Transmembrane helix</keyword>
<proteinExistence type="predicted"/>
<feature type="region of interest" description="Disordered" evidence="1">
    <location>
        <begin position="213"/>
        <end position="318"/>
    </location>
</feature>
<organism evidence="3 4">
    <name type="scientific">Somion occarium</name>
    <dbReference type="NCBI Taxonomy" id="3059160"/>
    <lineage>
        <taxon>Eukaryota</taxon>
        <taxon>Fungi</taxon>
        <taxon>Dikarya</taxon>
        <taxon>Basidiomycota</taxon>
        <taxon>Agaricomycotina</taxon>
        <taxon>Agaricomycetes</taxon>
        <taxon>Polyporales</taxon>
        <taxon>Cerrenaceae</taxon>
        <taxon>Somion</taxon>
    </lineage>
</organism>
<evidence type="ECO:0000256" key="1">
    <source>
        <dbReference type="SAM" id="MobiDB-lite"/>
    </source>
</evidence>